<dbReference type="Gene3D" id="1.25.40.10">
    <property type="entry name" value="Tetratricopeptide repeat domain"/>
    <property type="match status" value="1"/>
</dbReference>
<organism evidence="1 2">
    <name type="scientific">Melanomma pulvis-pyrius CBS 109.77</name>
    <dbReference type="NCBI Taxonomy" id="1314802"/>
    <lineage>
        <taxon>Eukaryota</taxon>
        <taxon>Fungi</taxon>
        <taxon>Dikarya</taxon>
        <taxon>Ascomycota</taxon>
        <taxon>Pezizomycotina</taxon>
        <taxon>Dothideomycetes</taxon>
        <taxon>Pleosporomycetidae</taxon>
        <taxon>Pleosporales</taxon>
        <taxon>Melanommataceae</taxon>
        <taxon>Melanomma</taxon>
    </lineage>
</organism>
<dbReference type="Pfam" id="PF13374">
    <property type="entry name" value="TPR_10"/>
    <property type="match status" value="1"/>
</dbReference>
<dbReference type="OrthoDB" id="5986190at2759"/>
<reference evidence="1" key="1">
    <citation type="journal article" date="2020" name="Stud. Mycol.">
        <title>101 Dothideomycetes genomes: a test case for predicting lifestyles and emergence of pathogens.</title>
        <authorList>
            <person name="Haridas S."/>
            <person name="Albert R."/>
            <person name="Binder M."/>
            <person name="Bloem J."/>
            <person name="Labutti K."/>
            <person name="Salamov A."/>
            <person name="Andreopoulos B."/>
            <person name="Baker S."/>
            <person name="Barry K."/>
            <person name="Bills G."/>
            <person name="Bluhm B."/>
            <person name="Cannon C."/>
            <person name="Castanera R."/>
            <person name="Culley D."/>
            <person name="Daum C."/>
            <person name="Ezra D."/>
            <person name="Gonzalez J."/>
            <person name="Henrissat B."/>
            <person name="Kuo A."/>
            <person name="Liang C."/>
            <person name="Lipzen A."/>
            <person name="Lutzoni F."/>
            <person name="Magnuson J."/>
            <person name="Mondo S."/>
            <person name="Nolan M."/>
            <person name="Ohm R."/>
            <person name="Pangilinan J."/>
            <person name="Park H.-J."/>
            <person name="Ramirez L."/>
            <person name="Alfaro M."/>
            <person name="Sun H."/>
            <person name="Tritt A."/>
            <person name="Yoshinaga Y."/>
            <person name="Zwiers L.-H."/>
            <person name="Turgeon B."/>
            <person name="Goodwin S."/>
            <person name="Spatafora J."/>
            <person name="Crous P."/>
            <person name="Grigoriev I."/>
        </authorList>
    </citation>
    <scope>NUCLEOTIDE SEQUENCE</scope>
    <source>
        <strain evidence="1">CBS 109.77</strain>
    </source>
</reference>
<dbReference type="EMBL" id="MU002298">
    <property type="protein sequence ID" value="KAF2787606.1"/>
    <property type="molecule type" value="Genomic_DNA"/>
</dbReference>
<gene>
    <name evidence="1" type="ORF">K505DRAFT_257322</name>
</gene>
<evidence type="ECO:0008006" key="3">
    <source>
        <dbReference type="Google" id="ProtNLM"/>
    </source>
</evidence>
<keyword evidence="2" id="KW-1185">Reference proteome</keyword>
<dbReference type="AlphaFoldDB" id="A0A6A6WTZ0"/>
<feature type="non-terminal residue" evidence="1">
    <location>
        <position position="1"/>
    </location>
</feature>
<evidence type="ECO:0000313" key="2">
    <source>
        <dbReference type="Proteomes" id="UP000799757"/>
    </source>
</evidence>
<name>A0A6A6WTZ0_9PLEO</name>
<sequence>KRVLGEEHPDTLSSIANLAYTWKSQSRNEEAILLMEKCVKLQKRILGYHHPDTKVSIKNLNSWQIESSEGEI</sequence>
<dbReference type="SUPFAM" id="SSF48452">
    <property type="entry name" value="TPR-like"/>
    <property type="match status" value="1"/>
</dbReference>
<proteinExistence type="predicted"/>
<dbReference type="Proteomes" id="UP000799757">
    <property type="component" value="Unassembled WGS sequence"/>
</dbReference>
<evidence type="ECO:0000313" key="1">
    <source>
        <dbReference type="EMBL" id="KAF2787606.1"/>
    </source>
</evidence>
<protein>
    <recommendedName>
        <fullName evidence="3">Kinesin light chain</fullName>
    </recommendedName>
</protein>
<dbReference type="InterPro" id="IPR011990">
    <property type="entry name" value="TPR-like_helical_dom_sf"/>
</dbReference>
<accession>A0A6A6WTZ0</accession>